<feature type="region of interest" description="Disordered" evidence="1">
    <location>
        <begin position="523"/>
        <end position="597"/>
    </location>
</feature>
<organism evidence="3 4">
    <name type="scientific">Aspergillus pseudodeflectus</name>
    <dbReference type="NCBI Taxonomy" id="176178"/>
    <lineage>
        <taxon>Eukaryota</taxon>
        <taxon>Fungi</taxon>
        <taxon>Dikarya</taxon>
        <taxon>Ascomycota</taxon>
        <taxon>Pezizomycotina</taxon>
        <taxon>Eurotiomycetes</taxon>
        <taxon>Eurotiomycetidae</taxon>
        <taxon>Eurotiales</taxon>
        <taxon>Aspergillaceae</taxon>
        <taxon>Aspergillus</taxon>
        <taxon>Aspergillus subgen. Nidulantes</taxon>
    </lineage>
</organism>
<feature type="compositionally biased region" description="Low complexity" evidence="1">
    <location>
        <begin position="174"/>
        <end position="208"/>
    </location>
</feature>
<feature type="compositionally biased region" description="Polar residues" evidence="1">
    <location>
        <begin position="523"/>
        <end position="532"/>
    </location>
</feature>
<feature type="region of interest" description="Disordered" evidence="1">
    <location>
        <begin position="315"/>
        <end position="429"/>
    </location>
</feature>
<comment type="caution">
    <text evidence="3">The sequence shown here is derived from an EMBL/GenBank/DDBJ whole genome shotgun (WGS) entry which is preliminary data.</text>
</comment>
<feature type="compositionally biased region" description="Low complexity" evidence="1">
    <location>
        <begin position="100"/>
        <end position="114"/>
    </location>
</feature>
<dbReference type="EMBL" id="JBFXLR010000002">
    <property type="protein sequence ID" value="KAL2860590.1"/>
    <property type="molecule type" value="Genomic_DNA"/>
</dbReference>
<keyword evidence="2" id="KW-0812">Transmembrane</keyword>
<feature type="compositionally biased region" description="Pro residues" evidence="1">
    <location>
        <begin position="573"/>
        <end position="591"/>
    </location>
</feature>
<feature type="transmembrane region" description="Helical" evidence="2">
    <location>
        <begin position="435"/>
        <end position="457"/>
    </location>
</feature>
<name>A0ABR4L7S7_9EURO</name>
<dbReference type="GeneID" id="98153578"/>
<keyword evidence="2" id="KW-1133">Transmembrane helix</keyword>
<proteinExistence type="predicted"/>
<keyword evidence="2" id="KW-0472">Membrane</keyword>
<evidence type="ECO:0000313" key="3">
    <source>
        <dbReference type="EMBL" id="KAL2860590.1"/>
    </source>
</evidence>
<gene>
    <name evidence="3" type="ORF">BJX68DRAFT_225673</name>
</gene>
<keyword evidence="4" id="KW-1185">Reference proteome</keyword>
<feature type="compositionally biased region" description="Low complexity" evidence="1">
    <location>
        <begin position="405"/>
        <end position="429"/>
    </location>
</feature>
<accession>A0ABR4L7S7</accession>
<evidence type="ECO:0008006" key="5">
    <source>
        <dbReference type="Google" id="ProtNLM"/>
    </source>
</evidence>
<protein>
    <recommendedName>
        <fullName evidence="5">Mid2 domain-containing protein</fullName>
    </recommendedName>
</protein>
<evidence type="ECO:0000256" key="2">
    <source>
        <dbReference type="SAM" id="Phobius"/>
    </source>
</evidence>
<feature type="compositionally biased region" description="Polar residues" evidence="1">
    <location>
        <begin position="135"/>
        <end position="173"/>
    </location>
</feature>
<dbReference type="Proteomes" id="UP001610444">
    <property type="component" value="Unassembled WGS sequence"/>
</dbReference>
<reference evidence="3 4" key="1">
    <citation type="submission" date="2024-07" db="EMBL/GenBank/DDBJ databases">
        <title>Section-level genome sequencing and comparative genomics of Aspergillus sections Usti and Cavernicolus.</title>
        <authorList>
            <consortium name="Lawrence Berkeley National Laboratory"/>
            <person name="Nybo J.L."/>
            <person name="Vesth T.C."/>
            <person name="Theobald S."/>
            <person name="Frisvad J.C."/>
            <person name="Larsen T.O."/>
            <person name="Kjaerboelling I."/>
            <person name="Rothschild-Mancinelli K."/>
            <person name="Lyhne E.K."/>
            <person name="Kogle M.E."/>
            <person name="Barry K."/>
            <person name="Clum A."/>
            <person name="Na H."/>
            <person name="Ledsgaard L."/>
            <person name="Lin J."/>
            <person name="Lipzen A."/>
            <person name="Kuo A."/>
            <person name="Riley R."/>
            <person name="Mondo S."/>
            <person name="LaButti K."/>
            <person name="Haridas S."/>
            <person name="Pangalinan J."/>
            <person name="Salamov A.A."/>
            <person name="Simmons B.A."/>
            <person name="Magnuson J.K."/>
            <person name="Chen J."/>
            <person name="Drula E."/>
            <person name="Henrissat B."/>
            <person name="Wiebenga A."/>
            <person name="Lubbers R.J."/>
            <person name="Gomes A.C."/>
            <person name="Macurrencykelacurrency M.R."/>
            <person name="Stajich J."/>
            <person name="Grigoriev I.V."/>
            <person name="Mortensen U.H."/>
            <person name="De vries R.P."/>
            <person name="Baker S.E."/>
            <person name="Andersen M.R."/>
        </authorList>
    </citation>
    <scope>NUCLEOTIDE SEQUENCE [LARGE SCALE GENOMIC DNA]</scope>
    <source>
        <strain evidence="3 4">CBS 756.74</strain>
    </source>
</reference>
<evidence type="ECO:0000313" key="4">
    <source>
        <dbReference type="Proteomes" id="UP001610444"/>
    </source>
</evidence>
<feature type="compositionally biased region" description="Low complexity" evidence="1">
    <location>
        <begin position="316"/>
        <end position="383"/>
    </location>
</feature>
<feature type="compositionally biased region" description="Polar residues" evidence="1">
    <location>
        <begin position="235"/>
        <end position="261"/>
    </location>
</feature>
<dbReference type="RefSeq" id="XP_070905281.1">
    <property type="nucleotide sequence ID" value="XM_071038414.1"/>
</dbReference>
<evidence type="ECO:0000256" key="1">
    <source>
        <dbReference type="SAM" id="MobiDB-lite"/>
    </source>
</evidence>
<feature type="region of interest" description="Disordered" evidence="1">
    <location>
        <begin position="615"/>
        <end position="680"/>
    </location>
</feature>
<feature type="region of interest" description="Disordered" evidence="1">
    <location>
        <begin position="476"/>
        <end position="495"/>
    </location>
</feature>
<feature type="compositionally biased region" description="Polar residues" evidence="1">
    <location>
        <begin position="622"/>
        <end position="632"/>
    </location>
</feature>
<feature type="compositionally biased region" description="Polar residues" evidence="1">
    <location>
        <begin position="209"/>
        <end position="220"/>
    </location>
</feature>
<feature type="region of interest" description="Disordered" evidence="1">
    <location>
        <begin position="69"/>
        <end position="261"/>
    </location>
</feature>
<feature type="compositionally biased region" description="Acidic residues" evidence="1">
    <location>
        <begin position="84"/>
        <end position="99"/>
    </location>
</feature>
<sequence length="680" mass="70971">MTSHGVPRHGRYERLLRKHRFDTRNVEHEETVLNEQRATVPEGETTRSKNLHDQWVAMHEKREQVLNPSTTLVPVIPDVTSTTTEEDSATTETETEPAQESETTTNEIRPTTETVPVNDPASTTSEDESATTMTQPVVSETTSFETGVSTSDQQTNELPTNTEANVEPTLTTVTASTSNPSTETNTDTESSTVSEVNTSATVETSTTTGLSDSKTETASESAGLVAGLTPEAEGISTSTEDLPIAPTSTLDPPSTDNTASATLSTSVPVIGQAIESPDKSPISLGSSLNIPTAVAMGQTPSSTSTEAVIAAIAAGSSTSNSDTTETTTTTTIDALTNTTNPSSTTSTTFATTITTTTSDTTLPLTSSTTTTTTTSYPFHTTYSDSPTGGYGWGDDDSSDNTAGVSPESTGAGSSGSESSPDSGSGTLSPEATGKIVGGVVGGVAAATVIFLLIFLLLRRRRKTGFFFGSPARVRGDDSDGGLIREPSTRQMVSRDSEGAASFGAAYFAPAFMKRWRQSQISTGEESLASTAPSERGFQKISGRKLPSGIHPDFDYSAGGLEAGSPTESDISPTLPPVIPRSPTSSRPPPSNPFSAPLDTSFTREVAEDDVVFVRPSPARTPTAGSSNATTWAEASARTMPMAFPMPPSGTSASIPKRPDALGRSHPSYDGSRGSRFSENL</sequence>